<dbReference type="GO" id="GO:0006265">
    <property type="term" value="P:DNA topological change"/>
    <property type="evidence" value="ECO:0007669"/>
    <property type="project" value="InterPro"/>
</dbReference>
<evidence type="ECO:0000313" key="12">
    <source>
        <dbReference type="Proteomes" id="UP000286931"/>
    </source>
</evidence>
<dbReference type="PRINTS" id="PR01159">
    <property type="entry name" value="DNAGYRASEB"/>
</dbReference>
<organism evidence="11 12">
    <name type="scientific">Embleya hyalina</name>
    <dbReference type="NCBI Taxonomy" id="516124"/>
    <lineage>
        <taxon>Bacteria</taxon>
        <taxon>Bacillati</taxon>
        <taxon>Actinomycetota</taxon>
        <taxon>Actinomycetes</taxon>
        <taxon>Kitasatosporales</taxon>
        <taxon>Streptomycetaceae</taxon>
        <taxon>Embleya</taxon>
    </lineage>
</organism>
<evidence type="ECO:0000256" key="1">
    <source>
        <dbReference type="ARBA" id="ARBA00000185"/>
    </source>
</evidence>
<keyword evidence="7" id="KW-0799">Topoisomerase</keyword>
<evidence type="ECO:0000256" key="4">
    <source>
        <dbReference type="ARBA" id="ARBA00012895"/>
    </source>
</evidence>
<dbReference type="Pfam" id="PF02518">
    <property type="entry name" value="HATPase_c"/>
    <property type="match status" value="1"/>
</dbReference>
<dbReference type="InterPro" id="IPR014721">
    <property type="entry name" value="Ribsml_uS5_D2-typ_fold_subgr"/>
</dbReference>
<dbReference type="InterPro" id="IPR020568">
    <property type="entry name" value="Ribosomal_Su5_D2-typ_SF"/>
</dbReference>
<comment type="caution">
    <text evidence="11">The sequence shown here is derived from an EMBL/GenBank/DDBJ whole genome shotgun (WGS) entry which is preliminary data.</text>
</comment>
<dbReference type="GO" id="GO:0005524">
    <property type="term" value="F:ATP binding"/>
    <property type="evidence" value="ECO:0007669"/>
    <property type="project" value="UniProtKB-KW"/>
</dbReference>
<feature type="domain" description="Histidine kinase/HSP90-like ATPase" evidence="10">
    <location>
        <begin position="33"/>
        <end position="175"/>
    </location>
</feature>
<dbReference type="Gene3D" id="3.30.230.10">
    <property type="match status" value="1"/>
</dbReference>
<dbReference type="AlphaFoldDB" id="A0A401YM19"/>
<evidence type="ECO:0000256" key="9">
    <source>
        <dbReference type="ARBA" id="ARBA00023235"/>
    </source>
</evidence>
<comment type="cofactor">
    <cofactor evidence="2">
        <name>Mg(2+)</name>
        <dbReference type="ChEBI" id="CHEBI:18420"/>
    </cofactor>
</comment>
<dbReference type="GO" id="GO:0003677">
    <property type="term" value="F:DNA binding"/>
    <property type="evidence" value="ECO:0007669"/>
    <property type="project" value="UniProtKB-KW"/>
</dbReference>
<dbReference type="InterPro" id="IPR036890">
    <property type="entry name" value="HATPase_C_sf"/>
</dbReference>
<dbReference type="PANTHER" id="PTHR45866:SF1">
    <property type="entry name" value="DNA GYRASE SUBUNIT B, MITOCHONDRIAL"/>
    <property type="match status" value="1"/>
</dbReference>
<dbReference type="PANTHER" id="PTHR45866">
    <property type="entry name" value="DNA GYRASE/TOPOISOMERASE SUBUNIT B"/>
    <property type="match status" value="1"/>
</dbReference>
<keyword evidence="9" id="KW-0413">Isomerase</keyword>
<evidence type="ECO:0000256" key="2">
    <source>
        <dbReference type="ARBA" id="ARBA00001946"/>
    </source>
</evidence>
<reference evidence="11 12" key="1">
    <citation type="submission" date="2018-12" db="EMBL/GenBank/DDBJ databases">
        <title>Draft genome sequence of Embleya hyalina NBRC 13850T.</title>
        <authorList>
            <person name="Komaki H."/>
            <person name="Hosoyama A."/>
            <person name="Kimura A."/>
            <person name="Ichikawa N."/>
            <person name="Tamura T."/>
        </authorList>
    </citation>
    <scope>NUCLEOTIDE SEQUENCE [LARGE SCALE GENOMIC DNA]</scope>
    <source>
        <strain evidence="11 12">NBRC 13850</strain>
    </source>
</reference>
<keyword evidence="12" id="KW-1185">Reference proteome</keyword>
<dbReference type="SUPFAM" id="SSF54211">
    <property type="entry name" value="Ribosomal protein S5 domain 2-like"/>
    <property type="match status" value="1"/>
</dbReference>
<dbReference type="InterPro" id="IPR000565">
    <property type="entry name" value="Topo_IIA_B"/>
</dbReference>
<name>A0A401YM19_9ACTN</name>
<dbReference type="Gene3D" id="3.30.565.10">
    <property type="entry name" value="Histidine kinase-like ATPase, C-terminal domain"/>
    <property type="match status" value="1"/>
</dbReference>
<comment type="catalytic activity">
    <reaction evidence="1">
        <text>ATP-dependent breakage, passage and rejoining of double-stranded DNA.</text>
        <dbReference type="EC" id="5.6.2.2"/>
    </reaction>
</comment>
<dbReference type="SUPFAM" id="SSF55874">
    <property type="entry name" value="ATPase domain of HSP90 chaperone/DNA topoisomerase II/histidine kinase"/>
    <property type="match status" value="1"/>
</dbReference>
<dbReference type="InterPro" id="IPR001241">
    <property type="entry name" value="Topo_IIA"/>
</dbReference>
<evidence type="ECO:0000256" key="6">
    <source>
        <dbReference type="ARBA" id="ARBA00022840"/>
    </source>
</evidence>
<dbReference type="InterPro" id="IPR003594">
    <property type="entry name" value="HATPase_dom"/>
</dbReference>
<comment type="similarity">
    <text evidence="3">Belongs to the type II topoisomerase GyrB family.</text>
</comment>
<dbReference type="GO" id="GO:0003918">
    <property type="term" value="F:DNA topoisomerase type II (double strand cut, ATP-hydrolyzing) activity"/>
    <property type="evidence" value="ECO:0007669"/>
    <property type="project" value="UniProtKB-EC"/>
</dbReference>
<dbReference type="PRINTS" id="PR00418">
    <property type="entry name" value="TPI2FAMILY"/>
</dbReference>
<evidence type="ECO:0000256" key="8">
    <source>
        <dbReference type="ARBA" id="ARBA00023125"/>
    </source>
</evidence>
<sequence length="386" mass="41284">MSDDANTYDASRIRVLEWPEAVRKRPGMYIGSTGERGLEHMVYEVADRAVNEILAGTGGSVDITLMPDGGVCVADDGPGIPVDAAGDVAEPGLKARLTRMSVGARPIGRRDVTLPYGADLSIVNALSSRLTAEVRRDGARWVLEYERGEAVTPPTESGAATGSGTTITFRPDAEIFTTAAYSFDRLAERFRELAFLYRELDISLTDRRGPGEGATVRYRFVGGVRDFVAFLDDSAAVRAAADIVHVEREDSRMAGTLEVALRWGGSTEERVRGFANSRPTVGGTHVEGFRDGLTAALTAYARERGLLTATDPDLGMDRIGVGLTAVVSVKLDAPEFEGSTRAVLGNSPVCACVREAVRERLAGWLGEHPEAALGLVERVVRRSGGG</sequence>
<keyword evidence="8" id="KW-0238">DNA-binding</keyword>
<dbReference type="SMART" id="SM00387">
    <property type="entry name" value="HATPase_c"/>
    <property type="match status" value="1"/>
</dbReference>
<evidence type="ECO:0000313" key="11">
    <source>
        <dbReference type="EMBL" id="GCD95650.1"/>
    </source>
</evidence>
<dbReference type="Pfam" id="PF00204">
    <property type="entry name" value="DNA_gyraseB"/>
    <property type="match status" value="1"/>
</dbReference>
<dbReference type="EC" id="5.6.2.2" evidence="4"/>
<evidence type="ECO:0000256" key="5">
    <source>
        <dbReference type="ARBA" id="ARBA00022741"/>
    </source>
</evidence>
<dbReference type="EMBL" id="BIFH01000018">
    <property type="protein sequence ID" value="GCD95650.1"/>
    <property type="molecule type" value="Genomic_DNA"/>
</dbReference>
<dbReference type="Proteomes" id="UP000286931">
    <property type="component" value="Unassembled WGS sequence"/>
</dbReference>
<keyword evidence="5" id="KW-0547">Nucleotide-binding</keyword>
<dbReference type="RefSeq" id="WP_246126704.1">
    <property type="nucleotide sequence ID" value="NZ_BIFH01000018.1"/>
</dbReference>
<gene>
    <name evidence="11" type="primary">gyrB_2</name>
    <name evidence="11" type="ORF">EHYA_03325</name>
</gene>
<keyword evidence="6" id="KW-0067">ATP-binding</keyword>
<proteinExistence type="inferred from homology"/>
<dbReference type="SMART" id="SM00433">
    <property type="entry name" value="TOP2c"/>
    <property type="match status" value="1"/>
</dbReference>
<dbReference type="InterPro" id="IPR013506">
    <property type="entry name" value="Topo_IIA_bsu_dom2"/>
</dbReference>
<accession>A0A401YM19</accession>
<evidence type="ECO:0000259" key="10">
    <source>
        <dbReference type="SMART" id="SM00387"/>
    </source>
</evidence>
<evidence type="ECO:0000256" key="7">
    <source>
        <dbReference type="ARBA" id="ARBA00023029"/>
    </source>
</evidence>
<evidence type="ECO:0000256" key="3">
    <source>
        <dbReference type="ARBA" id="ARBA00010708"/>
    </source>
</evidence>
<protein>
    <recommendedName>
        <fullName evidence="4">DNA topoisomerase (ATP-hydrolyzing)</fullName>
        <ecNumber evidence="4">5.6.2.2</ecNumber>
    </recommendedName>
</protein>